<name>A0A543CMP7_9ACTN</name>
<dbReference type="EMBL" id="VFOZ01000001">
    <property type="protein sequence ID" value="TQL98388.1"/>
    <property type="molecule type" value="Genomic_DNA"/>
</dbReference>
<accession>A0A543CMP7</accession>
<keyword evidence="2" id="KW-0472">Membrane</keyword>
<evidence type="ECO:0000313" key="3">
    <source>
        <dbReference type="EMBL" id="TQL98388.1"/>
    </source>
</evidence>
<sequence>MNDQEIGLVRRARPAGPRSDPAVKARAWARLHAEFDAPPARTGPRTPRRHVAWRLAAVGVVAAGTAVAVAVTQTGRSTPPMTLTPGDGRPARVLELAAQQVERQTVPRPRPDQWVYSPQLKNWAIAPGNTIGTLRGKVKVEQWWRFDGREIASSTQGSPLETQDVLRPGEKLRPRRGHGAVSGPAIWRSSPRALYDYVATLPTDPVALLAKIRHDTKDSGNGRRSFGRIEQILDDDKLVPPKTNAALYRALARIPGVTVVPGVKDLAGRPGVAVTRADQGSLQQIILDRKTYRFLGVRMTLTEDEILKGKVWRHAGEVLNDSADLDGRVVDGPGQR</sequence>
<dbReference type="RefSeq" id="WP_141956994.1">
    <property type="nucleotide sequence ID" value="NZ_VFOZ01000001.1"/>
</dbReference>
<keyword evidence="4" id="KW-1185">Reference proteome</keyword>
<evidence type="ECO:0000256" key="1">
    <source>
        <dbReference type="SAM" id="MobiDB-lite"/>
    </source>
</evidence>
<protein>
    <recommendedName>
        <fullName evidence="5">CU044_5270 family protein</fullName>
    </recommendedName>
</protein>
<feature type="region of interest" description="Disordered" evidence="1">
    <location>
        <begin position="1"/>
        <end position="21"/>
    </location>
</feature>
<dbReference type="NCBIfam" id="NF038083">
    <property type="entry name" value="CU044_5270_fam"/>
    <property type="match status" value="1"/>
</dbReference>
<dbReference type="InterPro" id="IPR047789">
    <property type="entry name" value="CU044_5270-like"/>
</dbReference>
<feature type="transmembrane region" description="Helical" evidence="2">
    <location>
        <begin position="51"/>
        <end position="71"/>
    </location>
</feature>
<evidence type="ECO:0000256" key="2">
    <source>
        <dbReference type="SAM" id="Phobius"/>
    </source>
</evidence>
<reference evidence="3 4" key="1">
    <citation type="submission" date="2019-06" db="EMBL/GenBank/DDBJ databases">
        <title>Sequencing the genomes of 1000 actinobacteria strains.</title>
        <authorList>
            <person name="Klenk H.-P."/>
        </authorList>
    </citation>
    <scope>NUCLEOTIDE SEQUENCE [LARGE SCALE GENOMIC DNA]</scope>
    <source>
        <strain evidence="3 4">DSM 102200</strain>
    </source>
</reference>
<evidence type="ECO:0008006" key="5">
    <source>
        <dbReference type="Google" id="ProtNLM"/>
    </source>
</evidence>
<organism evidence="3 4">
    <name type="scientific">Actinoallomurus bryophytorum</name>
    <dbReference type="NCBI Taxonomy" id="1490222"/>
    <lineage>
        <taxon>Bacteria</taxon>
        <taxon>Bacillati</taxon>
        <taxon>Actinomycetota</taxon>
        <taxon>Actinomycetes</taxon>
        <taxon>Streptosporangiales</taxon>
        <taxon>Thermomonosporaceae</taxon>
        <taxon>Actinoallomurus</taxon>
    </lineage>
</organism>
<proteinExistence type="predicted"/>
<dbReference type="Proteomes" id="UP000316096">
    <property type="component" value="Unassembled WGS sequence"/>
</dbReference>
<keyword evidence="2" id="KW-0812">Transmembrane</keyword>
<keyword evidence="2" id="KW-1133">Transmembrane helix</keyword>
<comment type="caution">
    <text evidence="3">The sequence shown here is derived from an EMBL/GenBank/DDBJ whole genome shotgun (WGS) entry which is preliminary data.</text>
</comment>
<dbReference type="AlphaFoldDB" id="A0A543CMP7"/>
<gene>
    <name evidence="3" type="ORF">FB559_4011</name>
</gene>
<dbReference type="OrthoDB" id="3612087at2"/>
<evidence type="ECO:0000313" key="4">
    <source>
        <dbReference type="Proteomes" id="UP000316096"/>
    </source>
</evidence>